<comment type="caution">
    <text evidence="2">The sequence shown here is derived from an EMBL/GenBank/DDBJ whole genome shotgun (WGS) entry which is preliminary data.</text>
</comment>
<evidence type="ECO:0000313" key="2">
    <source>
        <dbReference type="EMBL" id="KAK2845401.1"/>
    </source>
</evidence>
<sequence>MSSSAGFLTLCCVLSVNLCTLVAFPAHPCKLKEMLKRLEHEIKGLNSTLLVNHVHYHAEVIPALVIDKSLPIHKQNETAACGLVYVTKALEQIQDHYSKLIHDDQIQRQFNVIMTRLNEYISPCARLVLAKCNNVPHPTFPDSHFHAKNWTRNFLESSVKFIHRLIHFLEKAQTV</sequence>
<accession>A0AA88SNH8</accession>
<evidence type="ECO:0000256" key="1">
    <source>
        <dbReference type="SAM" id="SignalP"/>
    </source>
</evidence>
<feature type="chain" id="PRO_5041649500" evidence="1">
    <location>
        <begin position="24"/>
        <end position="175"/>
    </location>
</feature>
<dbReference type="AlphaFoldDB" id="A0AA88SNH8"/>
<keyword evidence="3" id="KW-1185">Reference proteome</keyword>
<feature type="signal peptide" evidence="1">
    <location>
        <begin position="1"/>
        <end position="23"/>
    </location>
</feature>
<evidence type="ECO:0000313" key="3">
    <source>
        <dbReference type="Proteomes" id="UP001187315"/>
    </source>
</evidence>
<organism evidence="2 3">
    <name type="scientific">Tachysurus vachellii</name>
    <name type="common">Darkbarbel catfish</name>
    <name type="synonym">Pelteobagrus vachellii</name>
    <dbReference type="NCBI Taxonomy" id="175792"/>
    <lineage>
        <taxon>Eukaryota</taxon>
        <taxon>Metazoa</taxon>
        <taxon>Chordata</taxon>
        <taxon>Craniata</taxon>
        <taxon>Vertebrata</taxon>
        <taxon>Euteleostomi</taxon>
        <taxon>Actinopterygii</taxon>
        <taxon>Neopterygii</taxon>
        <taxon>Teleostei</taxon>
        <taxon>Ostariophysi</taxon>
        <taxon>Siluriformes</taxon>
        <taxon>Bagridae</taxon>
        <taxon>Tachysurus</taxon>
    </lineage>
</organism>
<dbReference type="Proteomes" id="UP001187315">
    <property type="component" value="Unassembled WGS sequence"/>
</dbReference>
<name>A0AA88SNH8_TACVA</name>
<gene>
    <name evidence="2" type="ORF">Q7C36_010255</name>
</gene>
<dbReference type="EMBL" id="JAVHJS010000010">
    <property type="protein sequence ID" value="KAK2845401.1"/>
    <property type="molecule type" value="Genomic_DNA"/>
</dbReference>
<proteinExistence type="predicted"/>
<keyword evidence="1" id="KW-0732">Signal</keyword>
<reference evidence="2" key="1">
    <citation type="submission" date="2023-08" db="EMBL/GenBank/DDBJ databases">
        <title>Pelteobagrus vachellii genome.</title>
        <authorList>
            <person name="Liu H."/>
        </authorList>
    </citation>
    <scope>NUCLEOTIDE SEQUENCE</scope>
    <source>
        <strain evidence="2">PRFRI_2022a</strain>
        <tissue evidence="2">Muscle</tissue>
    </source>
</reference>
<protein>
    <submittedName>
        <fullName evidence="2">Uncharacterized protein</fullName>
    </submittedName>
</protein>